<dbReference type="PRINTS" id="PR01411">
    <property type="entry name" value="CCMFBIOGNSIS"/>
</dbReference>
<feature type="transmembrane region" description="Helical" evidence="10">
    <location>
        <begin position="38"/>
        <end position="62"/>
    </location>
</feature>
<evidence type="ECO:0000256" key="8">
    <source>
        <dbReference type="ARBA" id="ARBA00023136"/>
    </source>
</evidence>
<comment type="subcellular location">
    <subcellularLocation>
        <location evidence="1">Cell inner membrane</location>
        <topology evidence="1">Multi-pass membrane protein</topology>
    </subcellularLocation>
</comment>
<proteinExistence type="inferred from homology"/>
<evidence type="ECO:0000256" key="10">
    <source>
        <dbReference type="SAM" id="Phobius"/>
    </source>
</evidence>
<dbReference type="Pfam" id="PF16327">
    <property type="entry name" value="CcmF_C"/>
    <property type="match status" value="1"/>
</dbReference>
<dbReference type="InterPro" id="IPR003567">
    <property type="entry name" value="Cyt_c_biogenesis"/>
</dbReference>
<feature type="transmembrane region" description="Helical" evidence="10">
    <location>
        <begin position="425"/>
        <end position="443"/>
    </location>
</feature>
<feature type="transmembrane region" description="Helical" evidence="10">
    <location>
        <begin position="352"/>
        <end position="373"/>
    </location>
</feature>
<feature type="transmembrane region" description="Helical" evidence="10">
    <location>
        <begin position="449"/>
        <end position="469"/>
    </location>
</feature>
<dbReference type="GO" id="GO:0020037">
    <property type="term" value="F:heme binding"/>
    <property type="evidence" value="ECO:0007669"/>
    <property type="project" value="InterPro"/>
</dbReference>
<evidence type="ECO:0000256" key="2">
    <source>
        <dbReference type="ARBA" id="ARBA00009186"/>
    </source>
</evidence>
<feature type="transmembrane region" description="Helical" evidence="10">
    <location>
        <begin position="177"/>
        <end position="197"/>
    </location>
</feature>
<keyword evidence="6" id="KW-0201">Cytochrome c-type biogenesis</keyword>
<keyword evidence="4" id="KW-0997">Cell inner membrane</keyword>
<name>A0A240DY47_9BURK</name>
<evidence type="ECO:0000256" key="1">
    <source>
        <dbReference type="ARBA" id="ARBA00004429"/>
    </source>
</evidence>
<dbReference type="InterPro" id="IPR032523">
    <property type="entry name" value="CcmF_C"/>
</dbReference>
<dbReference type="AlphaFoldDB" id="A0A240DY47"/>
<feature type="transmembrane region" description="Helical" evidence="10">
    <location>
        <begin position="609"/>
        <end position="626"/>
    </location>
</feature>
<evidence type="ECO:0000256" key="5">
    <source>
        <dbReference type="ARBA" id="ARBA00022692"/>
    </source>
</evidence>
<keyword evidence="3" id="KW-1003">Cell membrane</keyword>
<feature type="domain" description="Cytochrome c assembly protein" evidence="11">
    <location>
        <begin position="89"/>
        <end position="295"/>
    </location>
</feature>
<comment type="function">
    <text evidence="9">Required for the biogenesis of c-type cytochromes. Possible subunit of a heme lyase.</text>
</comment>
<evidence type="ECO:0000313" key="14">
    <source>
        <dbReference type="Proteomes" id="UP000218069"/>
    </source>
</evidence>
<feature type="transmembrane region" description="Helical" evidence="10">
    <location>
        <begin position="481"/>
        <end position="504"/>
    </location>
</feature>
<dbReference type="OrthoDB" id="9761451at2"/>
<dbReference type="GO" id="GO:0015232">
    <property type="term" value="F:heme transmembrane transporter activity"/>
    <property type="evidence" value="ECO:0007669"/>
    <property type="project" value="InterPro"/>
</dbReference>
<dbReference type="PANTHER" id="PTHR43653:SF1">
    <property type="entry name" value="CYTOCHROME C-TYPE BIOGENESIS PROTEIN CCMF"/>
    <property type="match status" value="1"/>
</dbReference>
<organism evidence="13 14">
    <name type="scientific">Polynucleobacter meluiroseus</name>
    <dbReference type="NCBI Taxonomy" id="1938814"/>
    <lineage>
        <taxon>Bacteria</taxon>
        <taxon>Pseudomonadati</taxon>
        <taxon>Pseudomonadota</taxon>
        <taxon>Betaproteobacteria</taxon>
        <taxon>Burkholderiales</taxon>
        <taxon>Burkholderiaceae</taxon>
        <taxon>Polynucleobacter</taxon>
    </lineage>
</organism>
<feature type="domain" description="Cytochrome c-type biogenesis protein CcmF C-terminal" evidence="12">
    <location>
        <begin position="315"/>
        <end position="628"/>
    </location>
</feature>
<reference evidence="14" key="1">
    <citation type="submission" date="2017-08" db="EMBL/GenBank/DDBJ databases">
        <authorList>
            <person name="Varghese N."/>
            <person name="Submissions S."/>
        </authorList>
    </citation>
    <scope>NUCLEOTIDE SEQUENCE [LARGE SCALE GENOMIC DNA]</scope>
    <source>
        <strain evidence="14">AP-Melu-1000-B4</strain>
    </source>
</reference>
<dbReference type="GO" id="GO:0005886">
    <property type="term" value="C:plasma membrane"/>
    <property type="evidence" value="ECO:0007669"/>
    <property type="project" value="UniProtKB-SubCell"/>
</dbReference>
<feature type="transmembrane region" description="Helical" evidence="10">
    <location>
        <begin position="312"/>
        <end position="331"/>
    </location>
</feature>
<feature type="transmembrane region" description="Helical" evidence="10">
    <location>
        <begin position="121"/>
        <end position="142"/>
    </location>
</feature>
<dbReference type="Pfam" id="PF01578">
    <property type="entry name" value="Cytochrom_C_asm"/>
    <property type="match status" value="1"/>
</dbReference>
<keyword evidence="14" id="KW-1185">Reference proteome</keyword>
<keyword evidence="7 10" id="KW-1133">Transmembrane helix</keyword>
<protein>
    <submittedName>
        <fullName evidence="13">Cytochrome c-type biogenesis protein CcmF</fullName>
    </submittedName>
</protein>
<feature type="transmembrane region" description="Helical" evidence="10">
    <location>
        <begin position="274"/>
        <end position="292"/>
    </location>
</feature>
<evidence type="ECO:0000259" key="12">
    <source>
        <dbReference type="Pfam" id="PF16327"/>
    </source>
</evidence>
<dbReference type="PANTHER" id="PTHR43653">
    <property type="entry name" value="CYTOCHROME C ASSEMBLY PROTEIN-RELATED"/>
    <property type="match status" value="1"/>
</dbReference>
<dbReference type="Proteomes" id="UP000218069">
    <property type="component" value="Unassembled WGS sequence"/>
</dbReference>
<evidence type="ECO:0000256" key="3">
    <source>
        <dbReference type="ARBA" id="ARBA00022475"/>
    </source>
</evidence>
<dbReference type="InterPro" id="IPR002541">
    <property type="entry name" value="Cyt_c_assembly"/>
</dbReference>
<comment type="similarity">
    <text evidence="2">Belongs to the CcmF/CycK/Ccl1/NrfE/CcsA family.</text>
</comment>
<evidence type="ECO:0000256" key="4">
    <source>
        <dbReference type="ARBA" id="ARBA00022519"/>
    </source>
</evidence>
<evidence type="ECO:0000256" key="6">
    <source>
        <dbReference type="ARBA" id="ARBA00022748"/>
    </source>
</evidence>
<dbReference type="RefSeq" id="WP_096672195.1">
    <property type="nucleotide sequence ID" value="NZ_OANS01000001.1"/>
</dbReference>
<gene>
    <name evidence="13" type="ORF">SAMN06295945_0436</name>
</gene>
<feature type="transmembrane region" description="Helical" evidence="10">
    <location>
        <begin position="209"/>
        <end position="229"/>
    </location>
</feature>
<evidence type="ECO:0000256" key="7">
    <source>
        <dbReference type="ARBA" id="ARBA00022989"/>
    </source>
</evidence>
<evidence type="ECO:0000259" key="11">
    <source>
        <dbReference type="Pfam" id="PF01578"/>
    </source>
</evidence>
<dbReference type="GO" id="GO:0017004">
    <property type="term" value="P:cytochrome complex assembly"/>
    <property type="evidence" value="ECO:0007669"/>
    <property type="project" value="UniProtKB-KW"/>
</dbReference>
<feature type="transmembrane region" description="Helical" evidence="10">
    <location>
        <begin position="96"/>
        <end position="114"/>
    </location>
</feature>
<feature type="transmembrane region" description="Helical" evidence="10">
    <location>
        <begin position="393"/>
        <end position="413"/>
    </location>
</feature>
<dbReference type="PRINTS" id="PR01410">
    <property type="entry name" value="CCBIOGENESIS"/>
</dbReference>
<keyword evidence="5 10" id="KW-0812">Transmembrane</keyword>
<dbReference type="EMBL" id="OANS01000001">
    <property type="protein sequence ID" value="SNX28115.1"/>
    <property type="molecule type" value="Genomic_DNA"/>
</dbReference>
<dbReference type="NCBIfam" id="TIGR00353">
    <property type="entry name" value="nrfE"/>
    <property type="match status" value="1"/>
</dbReference>
<evidence type="ECO:0000256" key="9">
    <source>
        <dbReference type="ARBA" id="ARBA00037230"/>
    </source>
</evidence>
<feature type="transmembrane region" description="Helical" evidence="10">
    <location>
        <begin position="6"/>
        <end position="26"/>
    </location>
</feature>
<evidence type="ECO:0000313" key="13">
    <source>
        <dbReference type="EMBL" id="SNX28115.1"/>
    </source>
</evidence>
<keyword evidence="8 10" id="KW-0472">Membrane</keyword>
<sequence length="643" mass="70662">MIPELGLYALILALGVALIQGVLPLVGAHRGRSEWLMLARPAAQTVFCLLALAFASLAWSFYVNDFSVLYVAEHSNSQLPLLYRIGAVWGGHEGSLLLWIFLLSTWTVLVAQLSKALDDFMVARVIGVLGLLMTGLLLFILATSNPFLRLLPAALDGRSLNPLLQDPGLVFHPPMLYMGYVGFSVAFAFAIASLLSGRLDAAWVRWSRPWTTAAWVFLTIGIALGSWWAYYELGWGGWWFWDPVENASFIPWLVGTALLHSLAVTEKRGGFKSWTVLLAITAFSLSLLGTFLVRSGVLTSVHAFANDPKRGIFILILLALVVGSSLTLYAWRAPKSTLGGKFNLSSRETFILMGNVFLVVSAASVLLGTLYPLLIDALHLGKISVGPPYFNSVFVPIMIPLLVFMGIGPWTNWKNTNLIVVIQRLWFAGVVAVLAAILIPWLMGGFSWLSSAGFLLAFWVIASGFMQVMRQAKSGKPTRSFIGMQLAHLGIAIFVIGVTMVGGYQEEKDVRMLPGETVTVGGYQIQMQGVSEVSGPNYQAIRGTFLLSRKGQVEATLLPEKRSYFSSSMPMTEAAINANLTRDIYVSLGEELEDKAWAVRVYYKPFVDWIWGGCLLMALGGIFAMTDKRYRLKLSKKLPKLAP</sequence>
<accession>A0A240DY47</accession>
<dbReference type="InterPro" id="IPR003568">
    <property type="entry name" value="Cyt_c_biogenesis_CcmF"/>
</dbReference>
<dbReference type="NCBIfam" id="NF007691">
    <property type="entry name" value="PRK10369.1"/>
    <property type="match status" value="1"/>
</dbReference>